<dbReference type="GO" id="GO:0000493">
    <property type="term" value="P:box H/ACA snoRNP assembly"/>
    <property type="evidence" value="ECO:0007669"/>
    <property type="project" value="InterPro"/>
</dbReference>
<dbReference type="Proteomes" id="UP000616769">
    <property type="component" value="Unassembled WGS sequence"/>
</dbReference>
<accession>A0A131ZUG2</accession>
<comment type="caution">
    <text evidence="3">The sequence shown here is derived from an EMBL/GenBank/DDBJ whole genome shotgun (WGS) entry which is preliminary data.</text>
</comment>
<dbReference type="Gene3D" id="2.60.40.790">
    <property type="match status" value="1"/>
</dbReference>
<dbReference type="InterPro" id="IPR039742">
    <property type="entry name" value="Shq1"/>
</dbReference>
<dbReference type="PROSITE" id="PS51203">
    <property type="entry name" value="CS"/>
    <property type="match status" value="1"/>
</dbReference>
<evidence type="ECO:0000313" key="4">
    <source>
        <dbReference type="Proteomes" id="UP000616769"/>
    </source>
</evidence>
<comment type="similarity">
    <text evidence="1">Belongs to the SHQ1 family.</text>
</comment>
<sequence length="550" mass="64738">MITPIFRLDQDCDNLIIIIRIVDIRTLSNPNEIEIYHEDREFIFYGKPYYLRLKLPGQVESSYSIEEDADQLQAEQMGSIGNNLRCSFDCDRNELKIKIPKKNRGEHFSDLEMIGNFLCKPKKKFHSNLIEVDEITQINDEEENEDEDFDWTLEQTLPQLSLNVLARERYGFANSFENIFDENDNEILELIDVREPGRKSIQQRRLERLRKENGDFDEEHYLADLFDDEMIANIVEKNPSWVDSESNSTIWIDMLLNDEDRQRIIDQLPRKEFPKFNSITRAAIVLSLCDILYAYLYDLRTTDFEHTVESAWTIRKLSPTISWFEFWIPIRFESTDQLMDSIKIKLEHPQKQENNHFDFEKNLIEFAEGDNLPLLMMISCIRRSLIYPLYRNWKLSIRVANDLVDILLRGRNAILKCLLDIHRIFSTQGENHQLINVLYLTDYCCWIQQTKSDHLIESLANRLKIIIKKIDKKDVRLDLELLERAANEIVISKNNDKLSTNNLSSNKCLQKDDDALDSDDYSSEENLNVNGDYDDDGFQPGCIQMSKLTI</sequence>
<gene>
    <name evidence="3" type="ORF">QR98_0001190</name>
</gene>
<reference evidence="3 4" key="1">
    <citation type="journal article" date="2015" name="Parasit. Vectors">
        <title>Draft genome of the scabies mite.</title>
        <authorList>
            <person name="Rider S.D.Jr."/>
            <person name="Morgan M.S."/>
            <person name="Arlian L.G."/>
        </authorList>
    </citation>
    <scope>NUCLEOTIDE SEQUENCE [LARGE SCALE GENOMIC DNA]</scope>
    <source>
        <strain evidence="3">Arlian Lab</strain>
    </source>
</reference>
<organism evidence="3 4">
    <name type="scientific">Sarcoptes scabiei</name>
    <name type="common">Itch mite</name>
    <name type="synonym">Acarus scabiei</name>
    <dbReference type="NCBI Taxonomy" id="52283"/>
    <lineage>
        <taxon>Eukaryota</taxon>
        <taxon>Metazoa</taxon>
        <taxon>Ecdysozoa</taxon>
        <taxon>Arthropoda</taxon>
        <taxon>Chelicerata</taxon>
        <taxon>Arachnida</taxon>
        <taxon>Acari</taxon>
        <taxon>Acariformes</taxon>
        <taxon>Sarcoptiformes</taxon>
        <taxon>Astigmata</taxon>
        <taxon>Psoroptidia</taxon>
        <taxon>Sarcoptoidea</taxon>
        <taxon>Sarcoptidae</taxon>
        <taxon>Sarcoptinae</taxon>
        <taxon>Sarcoptes</taxon>
    </lineage>
</organism>
<dbReference type="GO" id="GO:0005737">
    <property type="term" value="C:cytoplasm"/>
    <property type="evidence" value="ECO:0007669"/>
    <property type="project" value="TreeGrafter"/>
</dbReference>
<dbReference type="EMBL" id="JXLN01000003">
    <property type="protein sequence ID" value="KPL94056.1"/>
    <property type="molecule type" value="Genomic_DNA"/>
</dbReference>
<evidence type="ECO:0000313" key="3">
    <source>
        <dbReference type="EMBL" id="KPL94056.1"/>
    </source>
</evidence>
<dbReference type="InterPro" id="IPR007052">
    <property type="entry name" value="CS_dom"/>
</dbReference>
<dbReference type="Pfam" id="PF21413">
    <property type="entry name" value="SHQ1-like_CS"/>
    <property type="match status" value="1"/>
</dbReference>
<proteinExistence type="inferred from homology"/>
<dbReference type="PANTHER" id="PTHR12967:SF0">
    <property type="entry name" value="PROTEIN SHQ1 HOMOLOG"/>
    <property type="match status" value="1"/>
</dbReference>
<evidence type="ECO:0000256" key="1">
    <source>
        <dbReference type="ARBA" id="ARBA00005607"/>
    </source>
</evidence>
<name>A0A131ZUG2_SARSC</name>
<dbReference type="InterPro" id="IPR007009">
    <property type="entry name" value="Shq1_C"/>
</dbReference>
<protein>
    <recommendedName>
        <fullName evidence="2">Protein SHQ1 homolog</fullName>
    </recommendedName>
</protein>
<dbReference type="GO" id="GO:0005654">
    <property type="term" value="C:nucleoplasm"/>
    <property type="evidence" value="ECO:0007669"/>
    <property type="project" value="TreeGrafter"/>
</dbReference>
<dbReference type="InterPro" id="IPR008978">
    <property type="entry name" value="HSP20-like_chaperone"/>
</dbReference>
<dbReference type="AlphaFoldDB" id="A0A131ZUG2"/>
<dbReference type="Pfam" id="PF04925">
    <property type="entry name" value="SHQ1"/>
    <property type="match status" value="1"/>
</dbReference>
<dbReference type="PANTHER" id="PTHR12967">
    <property type="entry name" value="PROTEIN SHQ1 HOMOLOG"/>
    <property type="match status" value="1"/>
</dbReference>
<dbReference type="VEuPathDB" id="VectorBase:SSCA001259"/>
<evidence type="ECO:0000256" key="2">
    <source>
        <dbReference type="ARBA" id="ARBA00013750"/>
    </source>
</evidence>
<dbReference type="OrthoDB" id="73639at2759"/>
<dbReference type="InterPro" id="IPR048696">
    <property type="entry name" value="SHQ1-like_CS"/>
</dbReference>
<dbReference type="GO" id="GO:0051082">
    <property type="term" value="F:unfolded protein binding"/>
    <property type="evidence" value="ECO:0007669"/>
    <property type="project" value="TreeGrafter"/>
</dbReference>